<evidence type="ECO:0000256" key="3">
    <source>
        <dbReference type="ARBA" id="ARBA00023002"/>
    </source>
</evidence>
<dbReference type="Proteomes" id="UP000266258">
    <property type="component" value="Unassembled WGS sequence"/>
</dbReference>
<evidence type="ECO:0000256" key="2">
    <source>
        <dbReference type="ARBA" id="ARBA00007358"/>
    </source>
</evidence>
<feature type="domain" description="Alcohol dehydrogenase iron-type/glycerol dehydrogenase GldA" evidence="4">
    <location>
        <begin position="9"/>
        <end position="177"/>
    </location>
</feature>
<comment type="cofactor">
    <cofactor evidence="1">
        <name>Fe cation</name>
        <dbReference type="ChEBI" id="CHEBI:24875"/>
    </cofactor>
</comment>
<name>A0A3A1Y7T5_9GAMM</name>
<comment type="similarity">
    <text evidence="2">Belongs to the iron-containing alcohol dehydrogenase family.</text>
</comment>
<dbReference type="CDD" id="cd08187">
    <property type="entry name" value="BDH"/>
    <property type="match status" value="1"/>
</dbReference>
<dbReference type="AlphaFoldDB" id="A0A3A1Y7T5"/>
<dbReference type="PANTHER" id="PTHR43633:SF1">
    <property type="entry name" value="ALCOHOL DEHYDROGENASE YQHD"/>
    <property type="match status" value="1"/>
</dbReference>
<accession>A0A3A1Y7T5</accession>
<dbReference type="InterPro" id="IPR001670">
    <property type="entry name" value="ADH_Fe/GldA"/>
</dbReference>
<dbReference type="GO" id="GO:0046872">
    <property type="term" value="F:metal ion binding"/>
    <property type="evidence" value="ECO:0007669"/>
    <property type="project" value="InterPro"/>
</dbReference>
<evidence type="ECO:0000259" key="4">
    <source>
        <dbReference type="Pfam" id="PF00465"/>
    </source>
</evidence>
<proteinExistence type="inferred from homology"/>
<dbReference type="InterPro" id="IPR056798">
    <property type="entry name" value="ADH_Fe_C"/>
</dbReference>
<dbReference type="Pfam" id="PF00465">
    <property type="entry name" value="Fe-ADH"/>
    <property type="match status" value="1"/>
</dbReference>
<keyword evidence="3" id="KW-0560">Oxidoreductase</keyword>
<dbReference type="FunFam" id="3.40.50.1970:FF:000003">
    <property type="entry name" value="Alcohol dehydrogenase, iron-containing"/>
    <property type="match status" value="1"/>
</dbReference>
<organism evidence="6 7">
    <name type="scientific">Psittacicella melopsittaci</name>
    <dbReference type="NCBI Taxonomy" id="2028576"/>
    <lineage>
        <taxon>Bacteria</taxon>
        <taxon>Pseudomonadati</taxon>
        <taxon>Pseudomonadota</taxon>
        <taxon>Gammaproteobacteria</taxon>
        <taxon>Pasteurellales</taxon>
        <taxon>Psittacicellaceae</taxon>
        <taxon>Psittacicella</taxon>
    </lineage>
</organism>
<dbReference type="OrthoDB" id="9815791at2"/>
<protein>
    <submittedName>
        <fullName evidence="6">NADH-dependent alcohol dehydrogenase</fullName>
    </submittedName>
</protein>
<dbReference type="InterPro" id="IPR044731">
    <property type="entry name" value="BDH-like"/>
</dbReference>
<dbReference type="Gene3D" id="1.20.1090.10">
    <property type="entry name" value="Dehydroquinate synthase-like - alpha domain"/>
    <property type="match status" value="1"/>
</dbReference>
<gene>
    <name evidence="6" type="ORF">CJP74_05140</name>
</gene>
<keyword evidence="7" id="KW-1185">Reference proteome</keyword>
<dbReference type="GO" id="GO:1990362">
    <property type="term" value="F:butanol dehydrogenase (NAD+) activity"/>
    <property type="evidence" value="ECO:0007669"/>
    <property type="project" value="InterPro"/>
</dbReference>
<evidence type="ECO:0000259" key="5">
    <source>
        <dbReference type="Pfam" id="PF25137"/>
    </source>
</evidence>
<dbReference type="EMBL" id="NRJH01000045">
    <property type="protein sequence ID" value="RIY32154.1"/>
    <property type="molecule type" value="Genomic_DNA"/>
</dbReference>
<dbReference type="SUPFAM" id="SSF56796">
    <property type="entry name" value="Dehydroquinate synthase-like"/>
    <property type="match status" value="1"/>
</dbReference>
<comment type="caution">
    <text evidence="6">The sequence shown here is derived from an EMBL/GenBank/DDBJ whole genome shotgun (WGS) entry which is preliminary data.</text>
</comment>
<dbReference type="Pfam" id="PF25137">
    <property type="entry name" value="ADH_Fe_C"/>
    <property type="match status" value="1"/>
</dbReference>
<dbReference type="GO" id="GO:1990002">
    <property type="term" value="F:methylglyoxal reductase (NADPH) (acetol producing) activity"/>
    <property type="evidence" value="ECO:0007669"/>
    <property type="project" value="TreeGrafter"/>
</dbReference>
<dbReference type="RefSeq" id="WP_119497212.1">
    <property type="nucleotide sequence ID" value="NZ_NRJH01000045.1"/>
</dbReference>
<dbReference type="GO" id="GO:0008106">
    <property type="term" value="F:alcohol dehydrogenase (NADP+) activity"/>
    <property type="evidence" value="ECO:0007669"/>
    <property type="project" value="TreeGrafter"/>
</dbReference>
<evidence type="ECO:0000256" key="1">
    <source>
        <dbReference type="ARBA" id="ARBA00001962"/>
    </source>
</evidence>
<evidence type="ECO:0000313" key="6">
    <source>
        <dbReference type="EMBL" id="RIY32154.1"/>
    </source>
</evidence>
<dbReference type="Gene3D" id="3.40.50.1970">
    <property type="match status" value="1"/>
</dbReference>
<reference evidence="6 7" key="1">
    <citation type="submission" date="2017-08" db="EMBL/GenBank/DDBJ databases">
        <title>Reclassification of Bisgaard taxon 37 and 44.</title>
        <authorList>
            <person name="Christensen H."/>
        </authorList>
    </citation>
    <scope>NUCLEOTIDE SEQUENCE [LARGE SCALE GENOMIC DNA]</scope>
    <source>
        <strain evidence="6 7">B96_4</strain>
    </source>
</reference>
<sequence>MKNFTFVNPTRIEFGKDKENNIGQYMAEFGVKKALIIYGSERIKKDGLFDRVVKSLEENNIAYAQIGGVKSNPVLTKTREIITFARQENVDAVLAVGGGSVLDTAKVVAAGVKYDGDVWDFFSGTPITQALDIFSIITLAATGSEMNTGAVITKEDTEEKFFVMNPALFPKLSVINPELQNSVSKEYLVYSAADILTHSLEAYLTVKDRPELINLLVEANIKTIIRTTNALLANPNDTEARGEFAWAATLALNGTTLIGFEGASYPSHMIGQAMSAVNDIAHGASLSIVVPAWMQWYKEQNPDQFKRFAQEIFAKDTAEEGIAALKDWYNQIGTPTTLSQGNIDDATLEHVLKVLERDTYSWGLNEIYTPAVLREILSYAK</sequence>
<dbReference type="PANTHER" id="PTHR43633">
    <property type="entry name" value="ALCOHOL DEHYDROGENASE YQHD"/>
    <property type="match status" value="1"/>
</dbReference>
<feature type="domain" description="Fe-containing alcohol dehydrogenase-like C-terminal" evidence="5">
    <location>
        <begin position="189"/>
        <end position="350"/>
    </location>
</feature>
<dbReference type="GO" id="GO:0005829">
    <property type="term" value="C:cytosol"/>
    <property type="evidence" value="ECO:0007669"/>
    <property type="project" value="TreeGrafter"/>
</dbReference>
<evidence type="ECO:0000313" key="7">
    <source>
        <dbReference type="Proteomes" id="UP000266258"/>
    </source>
</evidence>